<comment type="cofactor">
    <cofactor evidence="1">
        <name>FAD</name>
        <dbReference type="ChEBI" id="CHEBI:57692"/>
    </cofactor>
</comment>
<dbReference type="AlphaFoldDB" id="A0AAD4GNR8"/>
<evidence type="ECO:0008006" key="12">
    <source>
        <dbReference type="Google" id="ProtNLM"/>
    </source>
</evidence>
<evidence type="ECO:0000256" key="6">
    <source>
        <dbReference type="ARBA" id="ARBA00023002"/>
    </source>
</evidence>
<dbReference type="InterPro" id="IPR012258">
    <property type="entry name" value="Acyl-CoA_oxidase"/>
</dbReference>
<dbReference type="Proteomes" id="UP001194746">
    <property type="component" value="Unassembled WGS sequence"/>
</dbReference>
<evidence type="ECO:0000313" key="10">
    <source>
        <dbReference type="EMBL" id="KAF9883661.1"/>
    </source>
</evidence>
<dbReference type="GO" id="GO:0005777">
    <property type="term" value="C:peroxisome"/>
    <property type="evidence" value="ECO:0007669"/>
    <property type="project" value="InterPro"/>
</dbReference>
<dbReference type="GO" id="GO:0005504">
    <property type="term" value="F:fatty acid binding"/>
    <property type="evidence" value="ECO:0007669"/>
    <property type="project" value="TreeGrafter"/>
</dbReference>
<name>A0AAD4GNR8_ASPNN</name>
<dbReference type="GO" id="GO:0055088">
    <property type="term" value="P:lipid homeostasis"/>
    <property type="evidence" value="ECO:0007669"/>
    <property type="project" value="TreeGrafter"/>
</dbReference>
<organism evidence="10 11">
    <name type="scientific">Aspergillus nanangensis</name>
    <dbReference type="NCBI Taxonomy" id="2582783"/>
    <lineage>
        <taxon>Eukaryota</taxon>
        <taxon>Fungi</taxon>
        <taxon>Dikarya</taxon>
        <taxon>Ascomycota</taxon>
        <taxon>Pezizomycotina</taxon>
        <taxon>Eurotiomycetes</taxon>
        <taxon>Eurotiomycetidae</taxon>
        <taxon>Eurotiales</taxon>
        <taxon>Aspergillaceae</taxon>
        <taxon>Aspergillus</taxon>
        <taxon>Aspergillus subgen. Circumdati</taxon>
    </lineage>
</organism>
<dbReference type="InterPro" id="IPR036250">
    <property type="entry name" value="AcylCo_DH-like_C"/>
</dbReference>
<dbReference type="FunFam" id="1.20.140.10:FF:000007">
    <property type="entry name" value="Acyl-coenzyme A oxidase"/>
    <property type="match status" value="1"/>
</dbReference>
<dbReference type="GO" id="GO:0071949">
    <property type="term" value="F:FAD binding"/>
    <property type="evidence" value="ECO:0007669"/>
    <property type="project" value="InterPro"/>
</dbReference>
<dbReference type="Pfam" id="PF01756">
    <property type="entry name" value="ACOX"/>
    <property type="match status" value="1"/>
</dbReference>
<keyword evidence="5" id="KW-0276">Fatty acid metabolism</keyword>
<sequence length="464" mass="50652">MPGVELGDLGMKMAYNATCNGYGRFSGVRVPRGSLLAAHAEVDGDGMYRVVDSGGENLAKKLYATMLDMRCIIVRGAGMGLAQTVTVATRYSVVREQGRPMFAAEDSAEVSLVAYKSQQYRLGMLIAQAYAVVFASKAFDAEYRQFEAERAVGDYARLGFIHGLSTGLKAWATTVASAGAEEARKMCGGHGYLAISGLPDMVATVAATATFEGDNYVMWQQLVRYLFKQIKTQPVDADIAEYMGGLTAYLEKDGGRWSLEGGVCELATLQSIFRHRSMRLLALAFEVLSKESETSSPGEAWNKHMMSVLSAGHAFVEYYVLRTFAEYVDGVRDTDSNLAATLRRLCRLFALTTVVSPVSTFYAVSFTEDGTLNVAHLTQMRETINELLLQLLPDLVALTDAWDFTDASLSSALGCKDGNVYERLMVWTKQLPVNNGSLVAEAWGGDEGVGGFLRRNNNIRQSKV</sequence>
<evidence type="ECO:0000259" key="8">
    <source>
        <dbReference type="Pfam" id="PF01756"/>
    </source>
</evidence>
<evidence type="ECO:0000256" key="4">
    <source>
        <dbReference type="ARBA" id="ARBA00022827"/>
    </source>
</evidence>
<feature type="domain" description="Acyl-CoA oxidase C-alpha1" evidence="9">
    <location>
        <begin position="63"/>
        <end position="226"/>
    </location>
</feature>
<feature type="domain" description="Acyl-CoA oxidase C-terminal" evidence="8">
    <location>
        <begin position="266"/>
        <end position="437"/>
    </location>
</feature>
<evidence type="ECO:0000256" key="3">
    <source>
        <dbReference type="ARBA" id="ARBA00022630"/>
    </source>
</evidence>
<reference evidence="10" key="2">
    <citation type="submission" date="2020-02" db="EMBL/GenBank/DDBJ databases">
        <authorList>
            <person name="Gilchrist C.L.M."/>
            <person name="Chooi Y.-H."/>
        </authorList>
    </citation>
    <scope>NUCLEOTIDE SEQUENCE</scope>
    <source>
        <strain evidence="10">MST-FP2251</strain>
    </source>
</reference>
<evidence type="ECO:0000259" key="9">
    <source>
        <dbReference type="Pfam" id="PF22924"/>
    </source>
</evidence>
<dbReference type="GO" id="GO:0033540">
    <property type="term" value="P:fatty acid beta-oxidation using acyl-CoA oxidase"/>
    <property type="evidence" value="ECO:0007669"/>
    <property type="project" value="TreeGrafter"/>
</dbReference>
<reference evidence="10" key="1">
    <citation type="journal article" date="2019" name="Beilstein J. Org. Chem.">
        <title>Nanangenines: drimane sesquiterpenoids as the dominant metabolite cohort of a novel Australian fungus, Aspergillus nanangensis.</title>
        <authorList>
            <person name="Lacey H.J."/>
            <person name="Gilchrist C.L.M."/>
            <person name="Crombie A."/>
            <person name="Kalaitzis J.A."/>
            <person name="Vuong D."/>
            <person name="Rutledge P.J."/>
            <person name="Turner P."/>
            <person name="Pitt J.I."/>
            <person name="Lacey E."/>
            <person name="Chooi Y.H."/>
            <person name="Piggott A.M."/>
        </authorList>
    </citation>
    <scope>NUCLEOTIDE SEQUENCE</scope>
    <source>
        <strain evidence="10">MST-FP2251</strain>
    </source>
</reference>
<dbReference type="InterPro" id="IPR046373">
    <property type="entry name" value="Acyl-CoA_Oxase/DH_mid-dom_sf"/>
</dbReference>
<evidence type="ECO:0000256" key="5">
    <source>
        <dbReference type="ARBA" id="ARBA00022832"/>
    </source>
</evidence>
<evidence type="ECO:0000256" key="1">
    <source>
        <dbReference type="ARBA" id="ARBA00001974"/>
    </source>
</evidence>
<dbReference type="PANTHER" id="PTHR10909:SF250">
    <property type="entry name" value="PEROXISOMAL ACYL-COENZYME A OXIDASE 1"/>
    <property type="match status" value="1"/>
</dbReference>
<comment type="similarity">
    <text evidence="2">Belongs to the acyl-CoA oxidase family.</text>
</comment>
<keyword evidence="11" id="KW-1185">Reference proteome</keyword>
<keyword evidence="7" id="KW-0443">Lipid metabolism</keyword>
<dbReference type="InterPro" id="IPR009100">
    <property type="entry name" value="AcylCoA_DH/oxidase_NM_dom_sf"/>
</dbReference>
<dbReference type="SUPFAM" id="SSF56645">
    <property type="entry name" value="Acyl-CoA dehydrogenase NM domain-like"/>
    <property type="match status" value="1"/>
</dbReference>
<keyword evidence="3" id="KW-0285">Flavoprotein</keyword>
<comment type="caution">
    <text evidence="10">The sequence shown here is derived from an EMBL/GenBank/DDBJ whole genome shotgun (WGS) entry which is preliminary data.</text>
</comment>
<keyword evidence="4" id="KW-0274">FAD</keyword>
<dbReference type="InterPro" id="IPR055060">
    <property type="entry name" value="ACOX_C_alpha1"/>
</dbReference>
<dbReference type="GO" id="GO:0003997">
    <property type="term" value="F:acyl-CoA oxidase activity"/>
    <property type="evidence" value="ECO:0007669"/>
    <property type="project" value="InterPro"/>
</dbReference>
<dbReference type="EMBL" id="VCAU01000154">
    <property type="protein sequence ID" value="KAF9883661.1"/>
    <property type="molecule type" value="Genomic_DNA"/>
</dbReference>
<dbReference type="SUPFAM" id="SSF47203">
    <property type="entry name" value="Acyl-CoA dehydrogenase C-terminal domain-like"/>
    <property type="match status" value="2"/>
</dbReference>
<proteinExistence type="inferred from homology"/>
<dbReference type="Pfam" id="PF22924">
    <property type="entry name" value="ACOX_C_alpha1"/>
    <property type="match status" value="1"/>
</dbReference>
<gene>
    <name evidence="10" type="ORF">FE257_003095</name>
</gene>
<dbReference type="PANTHER" id="PTHR10909">
    <property type="entry name" value="ELECTRON TRANSPORT OXIDOREDUCTASE"/>
    <property type="match status" value="1"/>
</dbReference>
<evidence type="ECO:0000313" key="11">
    <source>
        <dbReference type="Proteomes" id="UP001194746"/>
    </source>
</evidence>
<dbReference type="InterPro" id="IPR002655">
    <property type="entry name" value="Acyl-CoA_oxidase_C"/>
</dbReference>
<accession>A0AAD4GNR8</accession>
<keyword evidence="6" id="KW-0560">Oxidoreductase</keyword>
<protein>
    <recommendedName>
        <fullName evidence="12">Acyl-CoA oxidase C-terminal domain-containing protein</fullName>
    </recommendedName>
</protein>
<evidence type="ECO:0000256" key="7">
    <source>
        <dbReference type="ARBA" id="ARBA00023098"/>
    </source>
</evidence>
<evidence type="ECO:0000256" key="2">
    <source>
        <dbReference type="ARBA" id="ARBA00006288"/>
    </source>
</evidence>
<dbReference type="Gene3D" id="2.40.110.10">
    <property type="entry name" value="Butyryl-CoA Dehydrogenase, subunit A, domain 2"/>
    <property type="match status" value="1"/>
</dbReference>
<dbReference type="Gene3D" id="1.20.140.10">
    <property type="entry name" value="Butyryl-CoA Dehydrogenase, subunit A, domain 3"/>
    <property type="match status" value="2"/>
</dbReference>